<dbReference type="Gene3D" id="2.60.40.1170">
    <property type="entry name" value="Mu homology domain, subdomain B"/>
    <property type="match status" value="1"/>
</dbReference>
<evidence type="ECO:0000256" key="1">
    <source>
        <dbReference type="SAM" id="MobiDB-lite"/>
    </source>
</evidence>
<dbReference type="Proteomes" id="UP000319613">
    <property type="component" value="Unassembled WGS sequence"/>
</dbReference>
<dbReference type="InterPro" id="IPR001434">
    <property type="entry name" value="OmcB-like_DUF11"/>
</dbReference>
<feature type="signal peptide" evidence="2">
    <location>
        <begin position="1"/>
        <end position="24"/>
    </location>
</feature>
<dbReference type="InterPro" id="IPR036116">
    <property type="entry name" value="FN3_sf"/>
</dbReference>
<dbReference type="Pfam" id="PF01345">
    <property type="entry name" value="DUF11"/>
    <property type="match status" value="1"/>
</dbReference>
<dbReference type="AlphaFoldDB" id="A0A554JDG6"/>
<gene>
    <name evidence="4" type="ORF">G01um101477_83</name>
</gene>
<feature type="chain" id="PRO_5022206660" evidence="2">
    <location>
        <begin position="25"/>
        <end position="772"/>
    </location>
</feature>
<evidence type="ECO:0000313" key="4">
    <source>
        <dbReference type="EMBL" id="TSC66426.1"/>
    </source>
</evidence>
<feature type="domain" description="Fibronectin type-III" evidence="3">
    <location>
        <begin position="490"/>
        <end position="590"/>
    </location>
</feature>
<dbReference type="EMBL" id="VMFF01000005">
    <property type="protein sequence ID" value="TSC66426.1"/>
    <property type="molecule type" value="Genomic_DNA"/>
</dbReference>
<comment type="caution">
    <text evidence="4">The sequence shown here is derived from an EMBL/GenBank/DDBJ whole genome shotgun (WGS) entry which is preliminary data.</text>
</comment>
<evidence type="ECO:0000256" key="2">
    <source>
        <dbReference type="SAM" id="SignalP"/>
    </source>
</evidence>
<keyword evidence="2" id="KW-0732">Signal</keyword>
<dbReference type="InterPro" id="IPR013783">
    <property type="entry name" value="Ig-like_fold"/>
</dbReference>
<evidence type="ECO:0000259" key="3">
    <source>
        <dbReference type="PROSITE" id="PS50853"/>
    </source>
</evidence>
<organism evidence="4 5">
    <name type="scientific">Candidatus Doudnabacteria bacterium Gr01-1014_77</name>
    <dbReference type="NCBI Taxonomy" id="2017133"/>
    <lineage>
        <taxon>Bacteria</taxon>
        <taxon>Candidatus Doudnaibacteriota</taxon>
    </lineage>
</organism>
<protein>
    <submittedName>
        <fullName evidence="4">CHU large protein</fullName>
    </submittedName>
</protein>
<sequence>MKNKATAFKLISAALIVGCFFAFNAIYVSQTEAAVAKNWTYNGTTAAPVSTSDSSFVIQNSSPAGGEAGSWSVSSVSYSGGSGWLQSPAVGSGGSIPAGGSVNVTISISTANGGPANNQTWSATINITGDNISPTAPQIVVNWTGINPGKDNSCTIVINSTGTPGTYNYTLSGPATINGTGDNQYNNRSLGTWTITYTGGSSKTLSSYTPGQTQNCSSNSTITFTLNFTTAVSNCVINSFTATPTSIVSGNTSDLNWSATNCWSMTLSGGVFNPPENVPVGLGMYRVSPTTTTTYTLTGGDLNGIPTSRTVTVTVTAPQGCTINVSSTGSPGTYNYTISGPGTINGIGDNTYASQPIGTWTITYTGGSSQTFTSYTPAQSQSCAAGGTITFTLNFSSPALCTIILDSTGVAPASWSISVTTPSGSGSTGMSGSTPVTYTSTGQLGTYSVSFLSGGPPNPTSITPSSSQNCTGGTYTFTFNFPAGTPPGDPPGPPAWPPQPIADNSNTATLGPVPCGQIKLYWGTASGATSYNLYRSETTTPGAVWQTTTGLTYTDTTALSSTNYYYWVQAVNAYGTSSLVLFAQTTTAPVPCTVNLSTAGKDITAVNGLPYTFSSNCIPGQSGTVHTIKKGDRVSFNINICNSGTATATNVVVTDDFTNSNLTNVRNILFNPSSGTSYSQVGNVFTFNVGSISPGFKAQITFDADVTAPVGNTQSLLRLKNTANITYNSALPPDSVGCIGSYATSGTPCVVSTGYIVFYNGLKAPIIKEVNP</sequence>
<dbReference type="PROSITE" id="PS50853">
    <property type="entry name" value="FN3"/>
    <property type="match status" value="1"/>
</dbReference>
<reference evidence="4 5" key="1">
    <citation type="submission" date="2017-07" db="EMBL/GenBank/DDBJ databases">
        <title>Mechanisms for carbon and nitrogen cycling indicate functional differentiation within the Candidate Phyla Radiation.</title>
        <authorList>
            <person name="Danczak R.E."/>
            <person name="Johnston M.D."/>
            <person name="Kenah C."/>
            <person name="Slattery M."/>
            <person name="Wrighton K.C."/>
            <person name="Wilkins M.J."/>
        </authorList>
    </citation>
    <scope>NUCLEOTIDE SEQUENCE [LARGE SCALE GENOMIC DNA]</scope>
    <source>
        <strain evidence="4">Gr01-1014_77</strain>
    </source>
</reference>
<evidence type="ECO:0000313" key="5">
    <source>
        <dbReference type="Proteomes" id="UP000319613"/>
    </source>
</evidence>
<name>A0A554JDG6_9BACT</name>
<dbReference type="SUPFAM" id="SSF49265">
    <property type="entry name" value="Fibronectin type III"/>
    <property type="match status" value="1"/>
</dbReference>
<feature type="compositionally biased region" description="Pro residues" evidence="1">
    <location>
        <begin position="484"/>
        <end position="500"/>
    </location>
</feature>
<dbReference type="Gene3D" id="2.60.40.10">
    <property type="entry name" value="Immunoglobulins"/>
    <property type="match status" value="1"/>
</dbReference>
<feature type="region of interest" description="Disordered" evidence="1">
    <location>
        <begin position="481"/>
        <end position="508"/>
    </location>
</feature>
<proteinExistence type="predicted"/>
<accession>A0A554JDG6</accession>
<dbReference type="InterPro" id="IPR003961">
    <property type="entry name" value="FN3_dom"/>
</dbReference>